<evidence type="ECO:0000313" key="2">
    <source>
        <dbReference type="Proteomes" id="UP001253848"/>
    </source>
</evidence>
<dbReference type="EMBL" id="JAVRHN010000010">
    <property type="protein sequence ID" value="MDT0687403.1"/>
    <property type="molecule type" value="Genomic_DNA"/>
</dbReference>
<dbReference type="SUPFAM" id="SSF51445">
    <property type="entry name" value="(Trans)glycosidases"/>
    <property type="match status" value="1"/>
</dbReference>
<accession>A0ABU3DUS2</accession>
<evidence type="ECO:0008006" key="3">
    <source>
        <dbReference type="Google" id="ProtNLM"/>
    </source>
</evidence>
<dbReference type="InterPro" id="IPR017853">
    <property type="entry name" value="GH"/>
</dbReference>
<protein>
    <recommendedName>
        <fullName evidence="3">Collagen-binding domain-containing protein</fullName>
    </recommendedName>
</protein>
<name>A0ABU3DUS2_9FLAO</name>
<organism evidence="1 2">
    <name type="scientific">Autumnicola psychrophila</name>
    <dbReference type="NCBI Taxonomy" id="3075592"/>
    <lineage>
        <taxon>Bacteria</taxon>
        <taxon>Pseudomonadati</taxon>
        <taxon>Bacteroidota</taxon>
        <taxon>Flavobacteriia</taxon>
        <taxon>Flavobacteriales</taxon>
        <taxon>Flavobacteriaceae</taxon>
        <taxon>Autumnicola</taxon>
    </lineage>
</organism>
<dbReference type="Proteomes" id="UP001253848">
    <property type="component" value="Unassembled WGS sequence"/>
</dbReference>
<dbReference type="Gene3D" id="3.20.20.80">
    <property type="entry name" value="Glycosidases"/>
    <property type="match status" value="1"/>
</dbReference>
<gene>
    <name evidence="1" type="ORF">RM541_13610</name>
</gene>
<dbReference type="RefSeq" id="WP_311500686.1">
    <property type="nucleotide sequence ID" value="NZ_JAVRHN010000010.1"/>
</dbReference>
<evidence type="ECO:0000313" key="1">
    <source>
        <dbReference type="EMBL" id="MDT0687403.1"/>
    </source>
</evidence>
<reference evidence="1 2" key="1">
    <citation type="submission" date="2023-09" db="EMBL/GenBank/DDBJ databases">
        <authorList>
            <person name="Rey-Velasco X."/>
        </authorList>
    </citation>
    <scope>NUCLEOTIDE SEQUENCE [LARGE SCALE GENOMIC DNA]</scope>
    <source>
        <strain evidence="1 2">F225</strain>
    </source>
</reference>
<sequence length="451" mass="52155">MSSNQGIQIYNENPWYWQYNGEPVVLKGGSDDDNPYQWTGKKLTDHLDLMTSVGANYIRNTMSDRDEGNVYAFKKVKDEKYDLTKWNNEYWNRLNFFLDETSKRGIIVQLTLWDKFDIGDQHPWDSDQNINIKTGSLNGREDFFSTVDRKDDQQLAFQQGYIDKLLSITFKYDNVLYNINNESSESGGWENYWTRYIKDKAGKTGQKIYVTNMQLSATNAVRHVMSNPEIFDFVDISQVNQDSKGARGAAHWDYLMFLRQKIASFDPMPMNNVKIYGATDGSTNFSAGSETEAIDRFWRNIFAGCASVRFHRPSVPEKRWGSGLNERVQVNLKAMDMLLQKLDIFECAPHNDLLSPRVSVPSMMEAYVIANIGHQYAIYFPQGRYKVDVDPWVYADELRLQWLDINDLKWSEPEMVEVEWDGGKNDWGFKGMITLETPSNSPCVALLEIVE</sequence>
<keyword evidence="2" id="KW-1185">Reference proteome</keyword>
<proteinExistence type="predicted"/>
<comment type="caution">
    <text evidence="1">The sequence shown here is derived from an EMBL/GenBank/DDBJ whole genome shotgun (WGS) entry which is preliminary data.</text>
</comment>